<proteinExistence type="predicted"/>
<reference evidence="2 3" key="2">
    <citation type="journal article" date="2017" name="Front. Plant Sci.">
        <title>Gene Classification and Mining of Molecular Markers Useful in Red Clover (Trifolium pratense) Breeding.</title>
        <authorList>
            <person name="Istvanek J."/>
            <person name="Dluhosova J."/>
            <person name="Dluhos P."/>
            <person name="Patkova L."/>
            <person name="Nedelnik J."/>
            <person name="Repkova J."/>
        </authorList>
    </citation>
    <scope>NUCLEOTIDE SEQUENCE [LARGE SCALE GENOMIC DNA]</scope>
    <source>
        <strain evidence="3">cv. Tatra</strain>
        <tissue evidence="2">Young leaves</tissue>
    </source>
</reference>
<feature type="non-terminal residue" evidence="2">
    <location>
        <position position="63"/>
    </location>
</feature>
<feature type="coiled-coil region" evidence="1">
    <location>
        <begin position="1"/>
        <end position="49"/>
    </location>
</feature>
<gene>
    <name evidence="2" type="ORF">L195_g063584</name>
</gene>
<accession>A0A2K3KMN6</accession>
<protein>
    <submittedName>
        <fullName evidence="2">Uncharacterized protein</fullName>
    </submittedName>
</protein>
<evidence type="ECO:0000256" key="1">
    <source>
        <dbReference type="SAM" id="Coils"/>
    </source>
</evidence>
<evidence type="ECO:0000313" key="2">
    <source>
        <dbReference type="EMBL" id="PNX67581.1"/>
    </source>
</evidence>
<dbReference type="EMBL" id="ASHM01211905">
    <property type="protein sequence ID" value="PNX67581.1"/>
    <property type="molecule type" value="Genomic_DNA"/>
</dbReference>
<evidence type="ECO:0000313" key="3">
    <source>
        <dbReference type="Proteomes" id="UP000236291"/>
    </source>
</evidence>
<sequence>MEEARHTAEQLEKTNKVLEDLKVSSAEQRSKLLEEMAVLQAKLAPLEDETEDTLKFATRGDLV</sequence>
<comment type="caution">
    <text evidence="2">The sequence shown here is derived from an EMBL/GenBank/DDBJ whole genome shotgun (WGS) entry which is preliminary data.</text>
</comment>
<reference evidence="2 3" key="1">
    <citation type="journal article" date="2014" name="Am. J. Bot.">
        <title>Genome assembly and annotation for red clover (Trifolium pratense; Fabaceae).</title>
        <authorList>
            <person name="Istvanek J."/>
            <person name="Jaros M."/>
            <person name="Krenek A."/>
            <person name="Repkova J."/>
        </authorList>
    </citation>
    <scope>NUCLEOTIDE SEQUENCE [LARGE SCALE GENOMIC DNA]</scope>
    <source>
        <strain evidence="3">cv. Tatra</strain>
        <tissue evidence="2">Young leaves</tissue>
    </source>
</reference>
<dbReference type="AlphaFoldDB" id="A0A2K3KMN6"/>
<organism evidence="2 3">
    <name type="scientific">Trifolium pratense</name>
    <name type="common">Red clover</name>
    <dbReference type="NCBI Taxonomy" id="57577"/>
    <lineage>
        <taxon>Eukaryota</taxon>
        <taxon>Viridiplantae</taxon>
        <taxon>Streptophyta</taxon>
        <taxon>Embryophyta</taxon>
        <taxon>Tracheophyta</taxon>
        <taxon>Spermatophyta</taxon>
        <taxon>Magnoliopsida</taxon>
        <taxon>eudicotyledons</taxon>
        <taxon>Gunneridae</taxon>
        <taxon>Pentapetalae</taxon>
        <taxon>rosids</taxon>
        <taxon>fabids</taxon>
        <taxon>Fabales</taxon>
        <taxon>Fabaceae</taxon>
        <taxon>Papilionoideae</taxon>
        <taxon>50 kb inversion clade</taxon>
        <taxon>NPAAA clade</taxon>
        <taxon>Hologalegina</taxon>
        <taxon>IRL clade</taxon>
        <taxon>Trifolieae</taxon>
        <taxon>Trifolium</taxon>
    </lineage>
</organism>
<keyword evidence="1" id="KW-0175">Coiled coil</keyword>
<name>A0A2K3KMN6_TRIPR</name>
<dbReference type="Proteomes" id="UP000236291">
    <property type="component" value="Unassembled WGS sequence"/>
</dbReference>